<feature type="domain" description="SMP" evidence="4">
    <location>
        <begin position="180"/>
        <end position="237"/>
    </location>
</feature>
<dbReference type="PANTHER" id="PTHR31174">
    <property type="entry name" value="SEED MATURATION FAMILY PROTEIN"/>
    <property type="match status" value="1"/>
</dbReference>
<dbReference type="Proteomes" id="UP001346149">
    <property type="component" value="Unassembled WGS sequence"/>
</dbReference>
<accession>A0AAN7L5P9</accession>
<evidence type="ECO:0000256" key="3">
    <source>
        <dbReference type="SAM" id="MobiDB-lite"/>
    </source>
</evidence>
<feature type="domain" description="SMP" evidence="4">
    <location>
        <begin position="114"/>
        <end position="171"/>
    </location>
</feature>
<comment type="similarity">
    <text evidence="1">Belongs to the LEA type SMP family.</text>
</comment>
<sequence>MSHQQKQRRIRTTSSQLEPITYGDVFNVQGDLAEKPVTPRDASMMQRAETALLGRTQRGGAASLMQSAASWNARSGLFYGGSYDGSISGIDSDSSDNDSYSDEVEDGGGSRDVITIGEALEAAALTAGQKPVERSDAAAIQAAEVRATGRTTIIPGGVAATAQSAAIRNARMNSDADKAKLADILTDAASKFPSDKEVTRRDAEGVAGAEMRNDPDLTTYPAGISASITAAARLNEKN</sequence>
<reference evidence="5 6" key="1">
    <citation type="journal article" date="2023" name="Hortic Res">
        <title>Pangenome of water caltrop reveals structural variations and asymmetric subgenome divergence after allopolyploidization.</title>
        <authorList>
            <person name="Zhang X."/>
            <person name="Chen Y."/>
            <person name="Wang L."/>
            <person name="Yuan Y."/>
            <person name="Fang M."/>
            <person name="Shi L."/>
            <person name="Lu R."/>
            <person name="Comes H.P."/>
            <person name="Ma Y."/>
            <person name="Chen Y."/>
            <person name="Huang G."/>
            <person name="Zhou Y."/>
            <person name="Zheng Z."/>
            <person name="Qiu Y."/>
        </authorList>
    </citation>
    <scope>NUCLEOTIDE SEQUENCE [LARGE SCALE GENOMIC DNA]</scope>
    <source>
        <strain evidence="5">F231</strain>
    </source>
</reference>
<dbReference type="InterPro" id="IPR042971">
    <property type="entry name" value="LEA_SMP"/>
</dbReference>
<feature type="region of interest" description="Disordered" evidence="3">
    <location>
        <begin position="89"/>
        <end position="108"/>
    </location>
</feature>
<keyword evidence="6" id="KW-1185">Reference proteome</keyword>
<feature type="domain" description="SMP" evidence="4">
    <location>
        <begin position="20"/>
        <end position="74"/>
    </location>
</feature>
<keyword evidence="2" id="KW-0677">Repeat</keyword>
<evidence type="ECO:0000256" key="1">
    <source>
        <dbReference type="ARBA" id="ARBA00010733"/>
    </source>
</evidence>
<feature type="region of interest" description="Disordered" evidence="3">
    <location>
        <begin position="195"/>
        <end position="218"/>
    </location>
</feature>
<comment type="caution">
    <text evidence="5">The sequence shown here is derived from an EMBL/GenBank/DDBJ whole genome shotgun (WGS) entry which is preliminary data.</text>
</comment>
<feature type="compositionally biased region" description="Basic and acidic residues" evidence="3">
    <location>
        <begin position="195"/>
        <end position="204"/>
    </location>
</feature>
<name>A0AAN7L5P9_TRANT</name>
<dbReference type="PANTHER" id="PTHR31174:SF34">
    <property type="entry name" value="LATE EMBRYOGENESIS ABUNDANT PROTEIN 47"/>
    <property type="match status" value="1"/>
</dbReference>
<protein>
    <recommendedName>
        <fullName evidence="4">SMP domain-containing protein</fullName>
    </recommendedName>
</protein>
<evidence type="ECO:0000256" key="2">
    <source>
        <dbReference type="ARBA" id="ARBA00022737"/>
    </source>
</evidence>
<evidence type="ECO:0000313" key="5">
    <source>
        <dbReference type="EMBL" id="KAK4781933.1"/>
    </source>
</evidence>
<organism evidence="5 6">
    <name type="scientific">Trapa natans</name>
    <name type="common">Water chestnut</name>
    <dbReference type="NCBI Taxonomy" id="22666"/>
    <lineage>
        <taxon>Eukaryota</taxon>
        <taxon>Viridiplantae</taxon>
        <taxon>Streptophyta</taxon>
        <taxon>Embryophyta</taxon>
        <taxon>Tracheophyta</taxon>
        <taxon>Spermatophyta</taxon>
        <taxon>Magnoliopsida</taxon>
        <taxon>eudicotyledons</taxon>
        <taxon>Gunneridae</taxon>
        <taxon>Pentapetalae</taxon>
        <taxon>rosids</taxon>
        <taxon>malvids</taxon>
        <taxon>Myrtales</taxon>
        <taxon>Lythraceae</taxon>
        <taxon>Trapa</taxon>
    </lineage>
</organism>
<dbReference type="AlphaFoldDB" id="A0AAN7L5P9"/>
<feature type="compositionally biased region" description="Acidic residues" evidence="3">
    <location>
        <begin position="93"/>
        <end position="106"/>
    </location>
</feature>
<gene>
    <name evidence="5" type="ORF">SAY86_016035</name>
</gene>
<evidence type="ECO:0000313" key="6">
    <source>
        <dbReference type="Proteomes" id="UP001346149"/>
    </source>
</evidence>
<evidence type="ECO:0000259" key="4">
    <source>
        <dbReference type="Pfam" id="PF04927"/>
    </source>
</evidence>
<dbReference type="InterPro" id="IPR007011">
    <property type="entry name" value="LEA_SMP_dom"/>
</dbReference>
<proteinExistence type="inferred from homology"/>
<dbReference type="EMBL" id="JAXQNO010000016">
    <property type="protein sequence ID" value="KAK4781933.1"/>
    <property type="molecule type" value="Genomic_DNA"/>
</dbReference>
<dbReference type="Pfam" id="PF04927">
    <property type="entry name" value="SMP"/>
    <property type="match status" value="3"/>
</dbReference>